<proteinExistence type="predicted"/>
<evidence type="ECO:0000313" key="1">
    <source>
        <dbReference type="EMBL" id="EJK57082.1"/>
    </source>
</evidence>
<keyword evidence="2" id="KW-1185">Reference proteome</keyword>
<gene>
    <name evidence="1" type="ORF">THAOC_22912</name>
</gene>
<comment type="caution">
    <text evidence="1">The sequence shown here is derived from an EMBL/GenBank/DDBJ whole genome shotgun (WGS) entry which is preliminary data.</text>
</comment>
<dbReference type="EMBL" id="AGNL01029536">
    <property type="protein sequence ID" value="EJK57082.1"/>
    <property type="molecule type" value="Genomic_DNA"/>
</dbReference>
<name>K0SEP0_THAOC</name>
<evidence type="ECO:0000313" key="2">
    <source>
        <dbReference type="Proteomes" id="UP000266841"/>
    </source>
</evidence>
<organism evidence="1 2">
    <name type="scientific">Thalassiosira oceanica</name>
    <name type="common">Marine diatom</name>
    <dbReference type="NCBI Taxonomy" id="159749"/>
    <lineage>
        <taxon>Eukaryota</taxon>
        <taxon>Sar</taxon>
        <taxon>Stramenopiles</taxon>
        <taxon>Ochrophyta</taxon>
        <taxon>Bacillariophyta</taxon>
        <taxon>Coscinodiscophyceae</taxon>
        <taxon>Thalassiosirophycidae</taxon>
        <taxon>Thalassiosirales</taxon>
        <taxon>Thalassiosiraceae</taxon>
        <taxon>Thalassiosira</taxon>
    </lineage>
</organism>
<reference evidence="1 2" key="1">
    <citation type="journal article" date="2012" name="Genome Biol.">
        <title>Genome and low-iron response of an oceanic diatom adapted to chronic iron limitation.</title>
        <authorList>
            <person name="Lommer M."/>
            <person name="Specht M."/>
            <person name="Roy A.S."/>
            <person name="Kraemer L."/>
            <person name="Andreson R."/>
            <person name="Gutowska M.A."/>
            <person name="Wolf J."/>
            <person name="Bergner S.V."/>
            <person name="Schilhabel M.B."/>
            <person name="Klostermeier U.C."/>
            <person name="Beiko R.G."/>
            <person name="Rosenstiel P."/>
            <person name="Hippler M."/>
            <person name="Laroche J."/>
        </authorList>
    </citation>
    <scope>NUCLEOTIDE SEQUENCE [LARGE SCALE GENOMIC DNA]</scope>
    <source>
        <strain evidence="1 2">CCMP1005</strain>
    </source>
</reference>
<feature type="non-terminal residue" evidence="1">
    <location>
        <position position="136"/>
    </location>
</feature>
<dbReference type="AlphaFoldDB" id="K0SEP0"/>
<accession>K0SEP0</accession>
<protein>
    <submittedName>
        <fullName evidence="1">Uncharacterized protein</fullName>
    </submittedName>
</protein>
<dbReference type="Proteomes" id="UP000266841">
    <property type="component" value="Unassembled WGS sequence"/>
</dbReference>
<sequence length="136" mass="15748">MVRDQNRAIEWALTVKSIPRDHWLEKGHTGEYAGAMEEFLVSFTDTIKELRTGELWTGTRSPRIDIRFALFDEEDHEVTADHDDVLMPYWMELAKALIHWSEYHASDESLAITIDHIETPDAVLDVLRLAIKQSKV</sequence>